<dbReference type="GO" id="GO:0005509">
    <property type="term" value="F:calcium ion binding"/>
    <property type="evidence" value="ECO:0007669"/>
    <property type="project" value="TreeGrafter"/>
</dbReference>
<dbReference type="PANTHER" id="PTHR10907:SF47">
    <property type="entry name" value="REGUCALCIN"/>
    <property type="match status" value="1"/>
</dbReference>
<gene>
    <name evidence="5" type="ORF">J7W16_07385</name>
</gene>
<dbReference type="InterPro" id="IPR005511">
    <property type="entry name" value="SMP-30"/>
</dbReference>
<feature type="binding site" evidence="3">
    <location>
        <position position="100"/>
    </location>
    <ligand>
        <name>substrate</name>
    </ligand>
</feature>
<feature type="binding site" evidence="3">
    <location>
        <position position="118"/>
    </location>
    <ligand>
        <name>substrate</name>
    </ligand>
</feature>
<feature type="binding site" evidence="3">
    <location>
        <position position="196"/>
    </location>
    <ligand>
        <name>a divalent metal cation</name>
        <dbReference type="ChEBI" id="CHEBI:60240"/>
    </ligand>
</feature>
<dbReference type="PANTHER" id="PTHR10907">
    <property type="entry name" value="REGUCALCIN"/>
    <property type="match status" value="1"/>
</dbReference>
<dbReference type="RefSeq" id="WP_210596623.1">
    <property type="nucleotide sequence ID" value="NZ_JAGKSQ010000002.1"/>
</dbReference>
<evidence type="ECO:0000256" key="1">
    <source>
        <dbReference type="ARBA" id="ARBA00008853"/>
    </source>
</evidence>
<dbReference type="InterPro" id="IPR011042">
    <property type="entry name" value="6-blade_b-propeller_TolB-like"/>
</dbReference>
<organism evidence="5 6">
    <name type="scientific">Halalkalibacter suaedae</name>
    <dbReference type="NCBI Taxonomy" id="2822140"/>
    <lineage>
        <taxon>Bacteria</taxon>
        <taxon>Bacillati</taxon>
        <taxon>Bacillota</taxon>
        <taxon>Bacilli</taxon>
        <taxon>Bacillales</taxon>
        <taxon>Bacillaceae</taxon>
        <taxon>Halalkalibacter</taxon>
    </lineage>
</organism>
<reference evidence="5" key="1">
    <citation type="submission" date="2021-03" db="EMBL/GenBank/DDBJ databases">
        <title>Bacillus suaedae sp. nov., isolated from Suaeda aralocaspica.</title>
        <authorList>
            <person name="Lei R.F.R."/>
        </authorList>
    </citation>
    <scope>NUCLEOTIDE SEQUENCE</scope>
    <source>
        <strain evidence="5">YZJH907-2</strain>
    </source>
</reference>
<comment type="similarity">
    <text evidence="1">Belongs to the SMP-30/CGR1 family.</text>
</comment>
<evidence type="ECO:0000313" key="5">
    <source>
        <dbReference type="EMBL" id="MBP3950956.1"/>
    </source>
</evidence>
<dbReference type="InterPro" id="IPR013658">
    <property type="entry name" value="SGL"/>
</dbReference>
<feature type="binding site" evidence="3">
    <location>
        <position position="17"/>
    </location>
    <ligand>
        <name>a divalent metal cation</name>
        <dbReference type="ChEBI" id="CHEBI:60240"/>
    </ligand>
</feature>
<feature type="binding site" evidence="3">
    <location>
        <position position="98"/>
    </location>
    <ligand>
        <name>substrate</name>
    </ligand>
</feature>
<dbReference type="EMBL" id="JAGKSQ010000002">
    <property type="protein sequence ID" value="MBP3950956.1"/>
    <property type="molecule type" value="Genomic_DNA"/>
</dbReference>
<dbReference type="GO" id="GO:0004341">
    <property type="term" value="F:gluconolactonase activity"/>
    <property type="evidence" value="ECO:0007669"/>
    <property type="project" value="TreeGrafter"/>
</dbReference>
<comment type="caution">
    <text evidence="5">The sequence shown here is derived from an EMBL/GenBank/DDBJ whole genome shotgun (WGS) entry which is preliminary data.</text>
</comment>
<name>A0A940WRF3_9BACI</name>
<feature type="binding site" evidence="3">
    <location>
        <position position="146"/>
    </location>
    <ligand>
        <name>a divalent metal cation</name>
        <dbReference type="ChEBI" id="CHEBI:60240"/>
    </ligand>
</feature>
<evidence type="ECO:0000256" key="3">
    <source>
        <dbReference type="PIRSR" id="PIRSR605511-2"/>
    </source>
</evidence>
<evidence type="ECO:0000256" key="2">
    <source>
        <dbReference type="PIRSR" id="PIRSR605511-1"/>
    </source>
</evidence>
<feature type="domain" description="SMP-30/Gluconolactonase/LRE-like region" evidence="4">
    <location>
        <begin position="15"/>
        <end position="255"/>
    </location>
</feature>
<accession>A0A940WRF3</accession>
<dbReference type="PRINTS" id="PR01790">
    <property type="entry name" value="SMP30FAMILY"/>
</dbReference>
<feature type="active site" description="Proton donor/acceptor" evidence="2">
    <location>
        <position position="196"/>
    </location>
</feature>
<protein>
    <submittedName>
        <fullName evidence="5">SMP-30/gluconolactonase/LRE family protein</fullName>
    </submittedName>
</protein>
<dbReference type="SUPFAM" id="SSF63829">
    <property type="entry name" value="Calcium-dependent phosphotriesterase"/>
    <property type="match status" value="1"/>
</dbReference>
<keyword evidence="3" id="KW-0862">Zinc</keyword>
<dbReference type="Proteomes" id="UP000678228">
    <property type="component" value="Unassembled WGS sequence"/>
</dbReference>
<proteinExistence type="inferred from homology"/>
<evidence type="ECO:0000259" key="4">
    <source>
        <dbReference type="Pfam" id="PF08450"/>
    </source>
</evidence>
<dbReference type="AlphaFoldDB" id="A0A940WRF3"/>
<comment type="cofactor">
    <cofactor evidence="3">
        <name>Zn(2+)</name>
        <dbReference type="ChEBI" id="CHEBI:29105"/>
    </cofactor>
    <text evidence="3">Binds 1 divalent metal cation per subunit.</text>
</comment>
<dbReference type="GO" id="GO:0019853">
    <property type="term" value="P:L-ascorbic acid biosynthetic process"/>
    <property type="evidence" value="ECO:0007669"/>
    <property type="project" value="TreeGrafter"/>
</dbReference>
<keyword evidence="6" id="KW-1185">Reference proteome</keyword>
<evidence type="ECO:0000313" key="6">
    <source>
        <dbReference type="Proteomes" id="UP000678228"/>
    </source>
</evidence>
<dbReference type="FunFam" id="2.120.10.30:FF:000126">
    <property type="entry name" value="Senescence marker protein-30"/>
    <property type="match status" value="1"/>
</dbReference>
<keyword evidence="3" id="KW-0479">Metal-binding</keyword>
<dbReference type="Gene3D" id="2.120.10.30">
    <property type="entry name" value="TolB, C-terminal domain"/>
    <property type="match status" value="1"/>
</dbReference>
<dbReference type="Pfam" id="PF08450">
    <property type="entry name" value="SGL"/>
    <property type="match status" value="1"/>
</dbReference>
<sequence length="290" mass="32512">MIGKVELVLDNKALLGEGPCWTNNQLYWVDIKSKQVCIYNPETKSHRKIQFEQAVSAIVPRTETEAIIVLEDGFYLLDVETEELSLLKHVEADIPTNRFNDGKCDPFGRFWAGTMEKDGKDKQAALYCLDTDGKLSKKLDNVGISNGLDWSIDQTKFFYIDTLTKKVARFDYEIETGTISNRTDIIDFEQEKGMPDGMTIDAEGMLWIAHWAGSKVSRWNPHTGTKLSEIEVPALNITSCAFGGPDLDELYITTASVGMTDDQALQFPLAGGLFKVRTNVRGLRSNHFKG</sequence>